<keyword evidence="5 8" id="KW-0812">Transmembrane</keyword>
<gene>
    <name evidence="9" type="primary">corA_1</name>
    <name evidence="9" type="ORF">DSM104329_01845</name>
</gene>
<dbReference type="PANTHER" id="PTHR46494">
    <property type="entry name" value="CORA FAMILY METAL ION TRANSPORTER (EUROFUNG)"/>
    <property type="match status" value="1"/>
</dbReference>
<dbReference type="InterPro" id="IPR045863">
    <property type="entry name" value="CorA_TM1_TM2"/>
</dbReference>
<sequence length="309" mass="34648">MHALGADDADAIAAAHAAGEFVWADLLDPTPEQLARIGDVFDLHPLAIEDATEFDQLPKIDHYRDWLLLVFYGVAEDDSEPVDLIETHLFVAHDWLVTVRREPCMSLETLVHRDDPGDERWIVYRVIDALTDSFFSVLHTLDDRIEALENEILTGNVQRVREHVITLRRSVGRLTRVLIAQRDILDGSAKDLAALAGLEDESTAYFRDVQDHLRRLALRADGQRERLTAAIHLADSAANTRMTRASERLALIATVFLPLTAVASFFGMNFSWMVDHIDTLGWFLALGIALPVATLVGLFAFVLKRGYLD</sequence>
<dbReference type="InterPro" id="IPR045861">
    <property type="entry name" value="CorA_cytoplasmic_dom"/>
</dbReference>
<evidence type="ECO:0000313" key="10">
    <source>
        <dbReference type="Proteomes" id="UP001162834"/>
    </source>
</evidence>
<evidence type="ECO:0000256" key="2">
    <source>
        <dbReference type="ARBA" id="ARBA00009765"/>
    </source>
</evidence>
<dbReference type="PANTHER" id="PTHR46494:SF1">
    <property type="entry name" value="CORA FAMILY METAL ION TRANSPORTER (EUROFUNG)"/>
    <property type="match status" value="1"/>
</dbReference>
<comment type="similarity">
    <text evidence="2">Belongs to the CorA metal ion transporter (MIT) (TC 1.A.35) family.</text>
</comment>
<keyword evidence="4" id="KW-1003">Cell membrane</keyword>
<evidence type="ECO:0000256" key="6">
    <source>
        <dbReference type="ARBA" id="ARBA00022989"/>
    </source>
</evidence>
<evidence type="ECO:0000256" key="4">
    <source>
        <dbReference type="ARBA" id="ARBA00022475"/>
    </source>
</evidence>
<evidence type="ECO:0000256" key="3">
    <source>
        <dbReference type="ARBA" id="ARBA00022448"/>
    </source>
</evidence>
<dbReference type="CDD" id="cd12822">
    <property type="entry name" value="TmCorA-like"/>
    <property type="match status" value="1"/>
</dbReference>
<organism evidence="9 10">
    <name type="scientific">Capillimicrobium parvum</name>
    <dbReference type="NCBI Taxonomy" id="2884022"/>
    <lineage>
        <taxon>Bacteria</taxon>
        <taxon>Bacillati</taxon>
        <taxon>Actinomycetota</taxon>
        <taxon>Thermoleophilia</taxon>
        <taxon>Solirubrobacterales</taxon>
        <taxon>Capillimicrobiaceae</taxon>
        <taxon>Capillimicrobium</taxon>
    </lineage>
</organism>
<feature type="transmembrane region" description="Helical" evidence="8">
    <location>
        <begin position="280"/>
        <end position="303"/>
    </location>
</feature>
<keyword evidence="7 8" id="KW-0472">Membrane</keyword>
<dbReference type="Proteomes" id="UP001162834">
    <property type="component" value="Chromosome"/>
</dbReference>
<dbReference type="GO" id="GO:0050897">
    <property type="term" value="F:cobalt ion binding"/>
    <property type="evidence" value="ECO:0007669"/>
    <property type="project" value="TreeGrafter"/>
</dbReference>
<dbReference type="SUPFAM" id="SSF144083">
    <property type="entry name" value="Magnesium transport protein CorA, transmembrane region"/>
    <property type="match status" value="1"/>
</dbReference>
<accession>A0A9E7C0E6</accession>
<evidence type="ECO:0000256" key="1">
    <source>
        <dbReference type="ARBA" id="ARBA00004651"/>
    </source>
</evidence>
<keyword evidence="3" id="KW-0813">Transport</keyword>
<name>A0A9E7C0E6_9ACTN</name>
<keyword evidence="6 8" id="KW-1133">Transmembrane helix</keyword>
<feature type="transmembrane region" description="Helical" evidence="8">
    <location>
        <begin position="249"/>
        <end position="268"/>
    </location>
</feature>
<keyword evidence="10" id="KW-1185">Reference proteome</keyword>
<dbReference type="KEGG" id="sbae:DSM104329_01845"/>
<dbReference type="GO" id="GO:0000287">
    <property type="term" value="F:magnesium ion binding"/>
    <property type="evidence" value="ECO:0007669"/>
    <property type="project" value="TreeGrafter"/>
</dbReference>
<dbReference type="InterPro" id="IPR002523">
    <property type="entry name" value="MgTranspt_CorA/ZnTranspt_ZntB"/>
</dbReference>
<dbReference type="Gene3D" id="1.20.58.340">
    <property type="entry name" value="Magnesium transport protein CorA, transmembrane region"/>
    <property type="match status" value="2"/>
</dbReference>
<evidence type="ECO:0000256" key="8">
    <source>
        <dbReference type="SAM" id="Phobius"/>
    </source>
</evidence>
<reference evidence="9" key="1">
    <citation type="journal article" date="2022" name="Int. J. Syst. Evol. Microbiol.">
        <title>Pseudomonas aegrilactucae sp. nov. and Pseudomonas morbosilactucae sp. nov., pathogens causing bacterial rot of lettuce in Japan.</title>
        <authorList>
            <person name="Sawada H."/>
            <person name="Fujikawa T."/>
            <person name="Satou M."/>
        </authorList>
    </citation>
    <scope>NUCLEOTIDE SEQUENCE</scope>
    <source>
        <strain evidence="9">0166_1</strain>
    </source>
</reference>
<dbReference type="AlphaFoldDB" id="A0A9E7C0E6"/>
<proteinExistence type="inferred from homology"/>
<dbReference type="GO" id="GO:0005886">
    <property type="term" value="C:plasma membrane"/>
    <property type="evidence" value="ECO:0007669"/>
    <property type="project" value="UniProtKB-SubCell"/>
</dbReference>
<comment type="subcellular location">
    <subcellularLocation>
        <location evidence="1">Cell membrane</location>
        <topology evidence="1">Multi-pass membrane protein</topology>
    </subcellularLocation>
</comment>
<protein>
    <submittedName>
        <fullName evidence="9">Cobalt/magnesium transport protein CorA</fullName>
    </submittedName>
</protein>
<evidence type="ECO:0000256" key="5">
    <source>
        <dbReference type="ARBA" id="ARBA00022692"/>
    </source>
</evidence>
<evidence type="ECO:0000313" key="9">
    <source>
        <dbReference type="EMBL" id="UGS35457.1"/>
    </source>
</evidence>
<dbReference type="SUPFAM" id="SSF143865">
    <property type="entry name" value="CorA soluble domain-like"/>
    <property type="match status" value="1"/>
</dbReference>
<dbReference type="RefSeq" id="WP_259315143.1">
    <property type="nucleotide sequence ID" value="NZ_CP087164.1"/>
</dbReference>
<dbReference type="GO" id="GO:0015095">
    <property type="term" value="F:magnesium ion transmembrane transporter activity"/>
    <property type="evidence" value="ECO:0007669"/>
    <property type="project" value="TreeGrafter"/>
</dbReference>
<dbReference type="Pfam" id="PF01544">
    <property type="entry name" value="CorA"/>
    <property type="match status" value="1"/>
</dbReference>
<dbReference type="EMBL" id="CP087164">
    <property type="protein sequence ID" value="UGS35457.1"/>
    <property type="molecule type" value="Genomic_DNA"/>
</dbReference>
<evidence type="ECO:0000256" key="7">
    <source>
        <dbReference type="ARBA" id="ARBA00023136"/>
    </source>
</evidence>
<dbReference type="GO" id="GO:0015087">
    <property type="term" value="F:cobalt ion transmembrane transporter activity"/>
    <property type="evidence" value="ECO:0007669"/>
    <property type="project" value="TreeGrafter"/>
</dbReference>
<dbReference type="Gene3D" id="3.30.460.20">
    <property type="entry name" value="CorA soluble domain-like"/>
    <property type="match status" value="1"/>
</dbReference>